<sequence>MVRCCSSFSLDFICFIAFVVSSSSSSSYLLGRLISCLYLSASLNTENSFFVLLVSCGYLY</sequence>
<dbReference type="AlphaFoldDB" id="A0A0L8G0F3"/>
<proteinExistence type="predicted"/>
<gene>
    <name evidence="2" type="ORF">OCBIM_22002741mg</name>
</gene>
<reference evidence="2" key="1">
    <citation type="submission" date="2015-07" db="EMBL/GenBank/DDBJ databases">
        <title>MeaNS - Measles Nucleotide Surveillance Program.</title>
        <authorList>
            <person name="Tran T."/>
            <person name="Druce J."/>
        </authorList>
    </citation>
    <scope>NUCLEOTIDE SEQUENCE</scope>
    <source>
        <strain evidence="2">UCB-OBI-ISO-001</strain>
        <tissue evidence="2">Gonad</tissue>
    </source>
</reference>
<keyword evidence="1" id="KW-0812">Transmembrane</keyword>
<evidence type="ECO:0000313" key="2">
    <source>
        <dbReference type="EMBL" id="KOF70501.1"/>
    </source>
</evidence>
<keyword evidence="1" id="KW-1133">Transmembrane helix</keyword>
<feature type="transmembrane region" description="Helical" evidence="1">
    <location>
        <begin position="12"/>
        <end position="31"/>
    </location>
</feature>
<accession>A0A0L8G0F3</accession>
<name>A0A0L8G0F3_OCTBM</name>
<dbReference type="EMBL" id="KQ424770">
    <property type="protein sequence ID" value="KOF70501.1"/>
    <property type="molecule type" value="Genomic_DNA"/>
</dbReference>
<keyword evidence="1" id="KW-0472">Membrane</keyword>
<organism evidence="2">
    <name type="scientific">Octopus bimaculoides</name>
    <name type="common">California two-spotted octopus</name>
    <dbReference type="NCBI Taxonomy" id="37653"/>
    <lineage>
        <taxon>Eukaryota</taxon>
        <taxon>Metazoa</taxon>
        <taxon>Spiralia</taxon>
        <taxon>Lophotrochozoa</taxon>
        <taxon>Mollusca</taxon>
        <taxon>Cephalopoda</taxon>
        <taxon>Coleoidea</taxon>
        <taxon>Octopodiformes</taxon>
        <taxon>Octopoda</taxon>
        <taxon>Incirrata</taxon>
        <taxon>Octopodidae</taxon>
        <taxon>Octopus</taxon>
    </lineage>
</organism>
<protein>
    <submittedName>
        <fullName evidence="2">Uncharacterized protein</fullName>
    </submittedName>
</protein>
<evidence type="ECO:0000256" key="1">
    <source>
        <dbReference type="SAM" id="Phobius"/>
    </source>
</evidence>